<evidence type="ECO:0000313" key="2">
    <source>
        <dbReference type="Proteomes" id="UP000255326"/>
    </source>
</evidence>
<dbReference type="PANTHER" id="PTHR41260">
    <property type="entry name" value="PROTEIN ECSC"/>
    <property type="match status" value="1"/>
</dbReference>
<accession>A0A370GQN4</accession>
<dbReference type="AlphaFoldDB" id="A0A370GQN4"/>
<organism evidence="1 2">
    <name type="scientific">Falsibacillus pallidus</name>
    <dbReference type="NCBI Taxonomy" id="493781"/>
    <lineage>
        <taxon>Bacteria</taxon>
        <taxon>Bacillati</taxon>
        <taxon>Bacillota</taxon>
        <taxon>Bacilli</taxon>
        <taxon>Bacillales</taxon>
        <taxon>Bacillaceae</taxon>
        <taxon>Falsibacillus</taxon>
    </lineage>
</organism>
<protein>
    <submittedName>
        <fullName evidence="1">EcsC family protein</fullName>
    </submittedName>
</protein>
<evidence type="ECO:0000313" key="1">
    <source>
        <dbReference type="EMBL" id="RDI44273.1"/>
    </source>
</evidence>
<dbReference type="PANTHER" id="PTHR41260:SF1">
    <property type="entry name" value="PROTEIN ECSC"/>
    <property type="match status" value="1"/>
</dbReference>
<dbReference type="RefSeq" id="WP_114745143.1">
    <property type="nucleotide sequence ID" value="NZ_QQAY01000003.1"/>
</dbReference>
<proteinExistence type="predicted"/>
<keyword evidence="2" id="KW-1185">Reference proteome</keyword>
<dbReference type="InterPro" id="IPR024787">
    <property type="entry name" value="EcsC"/>
</dbReference>
<comment type="caution">
    <text evidence="1">The sequence shown here is derived from an EMBL/GenBank/DDBJ whole genome shotgun (WGS) entry which is preliminary data.</text>
</comment>
<name>A0A370GQN4_9BACI</name>
<dbReference type="Proteomes" id="UP000255326">
    <property type="component" value="Unassembled WGS sequence"/>
</dbReference>
<dbReference type="EMBL" id="QQAY01000003">
    <property type="protein sequence ID" value="RDI44273.1"/>
    <property type="molecule type" value="Genomic_DNA"/>
</dbReference>
<dbReference type="OrthoDB" id="2040879at2"/>
<gene>
    <name evidence="1" type="ORF">DFR59_103344</name>
</gene>
<sequence length="279" mass="32503">MAWTKTDKKYWEDILAFEETLYKYEPNDLEKTYVKWVDQGFSMLPENLQEQFFEKLDSWLFHLHSLLQGSQIQNDARERILGTARIFDDDIQSISDLKKLNIDKLHYIAEQHAARHRVYSLIQGGIAGTGGPIAIGTDFLALAIMNLRAVQLTGMSYGYDVQTPFEMMSSLKVFHVATLPARMKSHGWEELKQQAKESYDYFYSGNEQLTNNTWLDEPLKQVIKAMFIQLFRKRLISGLPFISMAIGASVNYQVMRKVTTFSEKYYQFRYLTDKEGRLL</sequence>
<reference evidence="1 2" key="1">
    <citation type="submission" date="2018-07" db="EMBL/GenBank/DDBJ databases">
        <title>Genomic Encyclopedia of Type Strains, Phase IV (KMG-IV): sequencing the most valuable type-strain genomes for metagenomic binning, comparative biology and taxonomic classification.</title>
        <authorList>
            <person name="Goeker M."/>
        </authorList>
    </citation>
    <scope>NUCLEOTIDE SEQUENCE [LARGE SCALE GENOMIC DNA]</scope>
    <source>
        <strain evidence="1 2">DSM 25281</strain>
    </source>
</reference>
<dbReference type="Pfam" id="PF12787">
    <property type="entry name" value="EcsC"/>
    <property type="match status" value="1"/>
</dbReference>